<protein>
    <submittedName>
        <fullName evidence="1">Uncharacterized protein</fullName>
    </submittedName>
</protein>
<dbReference type="AlphaFoldDB" id="A0A2P2QUL2"/>
<organism evidence="1">
    <name type="scientific">Rhizophora mucronata</name>
    <name type="common">Asiatic mangrove</name>
    <dbReference type="NCBI Taxonomy" id="61149"/>
    <lineage>
        <taxon>Eukaryota</taxon>
        <taxon>Viridiplantae</taxon>
        <taxon>Streptophyta</taxon>
        <taxon>Embryophyta</taxon>
        <taxon>Tracheophyta</taxon>
        <taxon>Spermatophyta</taxon>
        <taxon>Magnoliopsida</taxon>
        <taxon>eudicotyledons</taxon>
        <taxon>Gunneridae</taxon>
        <taxon>Pentapetalae</taxon>
        <taxon>rosids</taxon>
        <taxon>fabids</taxon>
        <taxon>Malpighiales</taxon>
        <taxon>Rhizophoraceae</taxon>
        <taxon>Rhizophora</taxon>
    </lineage>
</organism>
<proteinExistence type="predicted"/>
<evidence type="ECO:0000313" key="1">
    <source>
        <dbReference type="EMBL" id="MBX70699.1"/>
    </source>
</evidence>
<sequence length="63" mass="7470">MVSDIVFFRWLRMGLKLRTFGFRDDSNSIKLRLVGGSLTLSCLAFQQFFKNFCLLHWLNVRLL</sequence>
<name>A0A2P2QUL2_RHIMU</name>
<dbReference type="EMBL" id="GGEC01090215">
    <property type="protein sequence ID" value="MBX70699.1"/>
    <property type="molecule type" value="Transcribed_RNA"/>
</dbReference>
<reference evidence="1" key="1">
    <citation type="submission" date="2018-02" db="EMBL/GenBank/DDBJ databases">
        <title>Rhizophora mucronata_Transcriptome.</title>
        <authorList>
            <person name="Meera S.P."/>
            <person name="Sreeshan A."/>
            <person name="Augustine A."/>
        </authorList>
    </citation>
    <scope>NUCLEOTIDE SEQUENCE</scope>
    <source>
        <tissue evidence="1">Leaf</tissue>
    </source>
</reference>
<accession>A0A2P2QUL2</accession>